<proteinExistence type="predicted"/>
<dbReference type="Proteomes" id="UP000619486">
    <property type="component" value="Unassembled WGS sequence"/>
</dbReference>
<dbReference type="EMBL" id="BMQQ01000011">
    <property type="protein sequence ID" value="GGT36697.1"/>
    <property type="molecule type" value="Genomic_DNA"/>
</dbReference>
<sequence length="72" mass="8084">MVKRRRQVPPAVKVEKTFAFPPCLCSRCTAGWCHFHKGPSGTAAMVDEHRRACAPCREQRGLAPLHEARARD</sequence>
<protein>
    <submittedName>
        <fullName evidence="1">Uncharacterized protein</fullName>
    </submittedName>
</protein>
<organism evidence="1 2">
    <name type="scientific">Streptomyces purpureus</name>
    <dbReference type="NCBI Taxonomy" id="1951"/>
    <lineage>
        <taxon>Bacteria</taxon>
        <taxon>Bacillati</taxon>
        <taxon>Actinomycetota</taxon>
        <taxon>Actinomycetes</taxon>
        <taxon>Kitasatosporales</taxon>
        <taxon>Streptomycetaceae</taxon>
        <taxon>Streptomyces</taxon>
    </lineage>
</organism>
<reference evidence="1" key="1">
    <citation type="journal article" date="2014" name="Int. J. Syst. Evol. Microbiol.">
        <title>Complete genome sequence of Corynebacterium casei LMG S-19264T (=DSM 44701T), isolated from a smear-ripened cheese.</title>
        <authorList>
            <consortium name="US DOE Joint Genome Institute (JGI-PGF)"/>
            <person name="Walter F."/>
            <person name="Albersmeier A."/>
            <person name="Kalinowski J."/>
            <person name="Ruckert C."/>
        </authorList>
    </citation>
    <scope>NUCLEOTIDE SEQUENCE</scope>
    <source>
        <strain evidence="1">JCM 3172</strain>
    </source>
</reference>
<dbReference type="AlphaFoldDB" id="A0A918H4G7"/>
<accession>A0A918H4G7</accession>
<reference evidence="1" key="2">
    <citation type="submission" date="2020-09" db="EMBL/GenBank/DDBJ databases">
        <authorList>
            <person name="Sun Q."/>
            <person name="Ohkuma M."/>
        </authorList>
    </citation>
    <scope>NUCLEOTIDE SEQUENCE</scope>
    <source>
        <strain evidence="1">JCM 3172</strain>
    </source>
</reference>
<comment type="caution">
    <text evidence="1">The sequence shown here is derived from an EMBL/GenBank/DDBJ whole genome shotgun (WGS) entry which is preliminary data.</text>
</comment>
<evidence type="ECO:0000313" key="2">
    <source>
        <dbReference type="Proteomes" id="UP000619486"/>
    </source>
</evidence>
<evidence type="ECO:0000313" key="1">
    <source>
        <dbReference type="EMBL" id="GGT36697.1"/>
    </source>
</evidence>
<name>A0A918H4G7_9ACTN</name>
<gene>
    <name evidence="1" type="ORF">GCM10014713_33040</name>
</gene>
<keyword evidence="2" id="KW-1185">Reference proteome</keyword>